<protein>
    <recommendedName>
        <fullName evidence="6">DUF1761 domain-containing protein</fullName>
    </recommendedName>
</protein>
<dbReference type="AlphaFoldDB" id="A0A815E5R2"/>
<dbReference type="Pfam" id="PF08570">
    <property type="entry name" value="DUF1761"/>
    <property type="match status" value="1"/>
</dbReference>
<evidence type="ECO:0000313" key="5">
    <source>
        <dbReference type="Proteomes" id="UP000663855"/>
    </source>
</evidence>
<sequence>MLELLSISFTFASIAKLFLIIGANLFLGYTWYSSVGFQKQWMKAKQWKDDDCEHDNFPIVMSVIGALLSSALLNIVLTAFNIGTHQFLSAMLVSAILCGFYAFNAWSYVFFTKKNEYKQHRTLYLIDIGFIFIFYAISSLILVSF</sequence>
<feature type="transmembrane region" description="Helical" evidence="1">
    <location>
        <begin position="56"/>
        <end position="82"/>
    </location>
</feature>
<organism evidence="2 5">
    <name type="scientific">Rotaria magnacalcarata</name>
    <dbReference type="NCBI Taxonomy" id="392030"/>
    <lineage>
        <taxon>Eukaryota</taxon>
        <taxon>Metazoa</taxon>
        <taxon>Spiralia</taxon>
        <taxon>Gnathifera</taxon>
        <taxon>Rotifera</taxon>
        <taxon>Eurotatoria</taxon>
        <taxon>Bdelloidea</taxon>
        <taxon>Philodinida</taxon>
        <taxon>Philodinidae</taxon>
        <taxon>Rotaria</taxon>
    </lineage>
</organism>
<proteinExistence type="predicted"/>
<reference evidence="2" key="1">
    <citation type="submission" date="2021-02" db="EMBL/GenBank/DDBJ databases">
        <authorList>
            <person name="Nowell W R."/>
        </authorList>
    </citation>
    <scope>NUCLEOTIDE SEQUENCE</scope>
</reference>
<evidence type="ECO:0000313" key="4">
    <source>
        <dbReference type="EMBL" id="CAF4781680.1"/>
    </source>
</evidence>
<feature type="transmembrane region" description="Helical" evidence="1">
    <location>
        <begin position="123"/>
        <end position="143"/>
    </location>
</feature>
<evidence type="ECO:0008006" key="6">
    <source>
        <dbReference type="Google" id="ProtNLM"/>
    </source>
</evidence>
<dbReference type="Proteomes" id="UP000681967">
    <property type="component" value="Unassembled WGS sequence"/>
</dbReference>
<feature type="transmembrane region" description="Helical" evidence="1">
    <location>
        <begin position="12"/>
        <end position="35"/>
    </location>
</feature>
<dbReference type="InterPro" id="IPR013879">
    <property type="entry name" value="DUF1761"/>
</dbReference>
<dbReference type="Proteomes" id="UP000663855">
    <property type="component" value="Unassembled WGS sequence"/>
</dbReference>
<dbReference type="OrthoDB" id="9993860at2759"/>
<accession>A0A815E5R2</accession>
<gene>
    <name evidence="4" type="ORF">BYL167_LOCUS47337</name>
    <name evidence="2" type="ORF">CJN711_LOCUS17228</name>
    <name evidence="3" type="ORF">KQP761_LOCUS20865</name>
</gene>
<keyword evidence="1" id="KW-0812">Transmembrane</keyword>
<dbReference type="EMBL" id="CAJNOW010010776">
    <property type="protein sequence ID" value="CAF1587816.1"/>
    <property type="molecule type" value="Genomic_DNA"/>
</dbReference>
<keyword evidence="1" id="KW-0472">Membrane</keyword>
<dbReference type="Proteomes" id="UP000663834">
    <property type="component" value="Unassembled WGS sequence"/>
</dbReference>
<dbReference type="EMBL" id="CAJNOV010008025">
    <property type="protein sequence ID" value="CAF1306943.1"/>
    <property type="molecule type" value="Genomic_DNA"/>
</dbReference>
<name>A0A815E5R2_9BILA</name>
<evidence type="ECO:0000256" key="1">
    <source>
        <dbReference type="SAM" id="Phobius"/>
    </source>
</evidence>
<keyword evidence="1" id="KW-1133">Transmembrane helix</keyword>
<comment type="caution">
    <text evidence="2">The sequence shown here is derived from an EMBL/GenBank/DDBJ whole genome shotgun (WGS) entry which is preliminary data.</text>
</comment>
<evidence type="ECO:0000313" key="2">
    <source>
        <dbReference type="EMBL" id="CAF1306943.1"/>
    </source>
</evidence>
<evidence type="ECO:0000313" key="3">
    <source>
        <dbReference type="EMBL" id="CAF1587816.1"/>
    </source>
</evidence>
<feature type="transmembrane region" description="Helical" evidence="1">
    <location>
        <begin position="88"/>
        <end position="111"/>
    </location>
</feature>
<dbReference type="EMBL" id="CAJOBH010135950">
    <property type="protein sequence ID" value="CAF4781680.1"/>
    <property type="molecule type" value="Genomic_DNA"/>
</dbReference>